<sequence>MDMVFRIVALIRKELLAMLKDPRARFLLVVPPLLQSMIFGYAATYDLNDVPYAVLDLDHSGASRELIGHFDGSGVFRRVAMLRNDTDIAPQIDAQRAVVVIVIEDGFERKLNAGDTASVQAIADGRNSNTAGTAQGYVSQIAQRFAEDWREDHGISAPGQVKLSTRAWFNPNLETRWNMITSMVAMITMTMTMVLTSLSVAREREEGTFEQLLVTPFRPGEVMIGKAIPSMMVGLLQSTIILLVAQFWFRIPFEGNYFLLYAGLVLFLTAVVGVGLFLSALALTMQQAMISSFVTIMPFTLLSGMTTPIENMPDVLQYLTLINPLRYAISIVHQVYLEGAGLAEVKYEFLALTAIASVTLPVSAWLFRHRL</sequence>
<evidence type="ECO:0000259" key="9">
    <source>
        <dbReference type="PROSITE" id="PS51012"/>
    </source>
</evidence>
<dbReference type="InterPro" id="IPR047817">
    <property type="entry name" value="ABC2_TM_bact-type"/>
</dbReference>
<keyword evidence="6 8" id="KW-1133">Transmembrane helix</keyword>
<comment type="caution">
    <text evidence="10">The sequence shown here is derived from an EMBL/GenBank/DDBJ whole genome shotgun (WGS) entry which is preliminary data.</text>
</comment>
<evidence type="ECO:0000256" key="4">
    <source>
        <dbReference type="ARBA" id="ARBA00022475"/>
    </source>
</evidence>
<evidence type="ECO:0000256" key="2">
    <source>
        <dbReference type="ARBA" id="ARBA00007783"/>
    </source>
</evidence>
<dbReference type="PANTHER" id="PTHR30294:SF44">
    <property type="entry name" value="MULTIDRUG ABC TRANSPORTER PERMEASE YBHR-RELATED"/>
    <property type="match status" value="1"/>
</dbReference>
<feature type="transmembrane region" description="Helical" evidence="8">
    <location>
        <begin position="257"/>
        <end position="283"/>
    </location>
</feature>
<evidence type="ECO:0000256" key="5">
    <source>
        <dbReference type="ARBA" id="ARBA00022692"/>
    </source>
</evidence>
<organism evidence="10 11">
    <name type="scientific">Rhizobium daejeonense</name>
    <dbReference type="NCBI Taxonomy" id="240521"/>
    <lineage>
        <taxon>Bacteria</taxon>
        <taxon>Pseudomonadati</taxon>
        <taxon>Pseudomonadota</taxon>
        <taxon>Alphaproteobacteria</taxon>
        <taxon>Hyphomicrobiales</taxon>
        <taxon>Rhizobiaceae</taxon>
        <taxon>Rhizobium/Agrobacterium group</taxon>
        <taxon>Rhizobium</taxon>
    </lineage>
</organism>
<gene>
    <name evidence="10" type="ORF">G6N76_00195</name>
</gene>
<comment type="subcellular location">
    <subcellularLocation>
        <location evidence="1">Cell membrane</location>
        <topology evidence="1">Multi-pass membrane protein</topology>
    </subcellularLocation>
</comment>
<dbReference type="AlphaFoldDB" id="A0A6M1RKQ7"/>
<dbReference type="InterPro" id="IPR013525">
    <property type="entry name" value="ABC2_TM"/>
</dbReference>
<keyword evidence="5 8" id="KW-0812">Transmembrane</keyword>
<comment type="similarity">
    <text evidence="2">Belongs to the ABC-2 integral membrane protein family.</text>
</comment>
<protein>
    <submittedName>
        <fullName evidence="10">ABC transporter permease</fullName>
    </submittedName>
</protein>
<dbReference type="GO" id="GO:0140359">
    <property type="term" value="F:ABC-type transporter activity"/>
    <property type="evidence" value="ECO:0007669"/>
    <property type="project" value="InterPro"/>
</dbReference>
<proteinExistence type="inferred from homology"/>
<feature type="transmembrane region" description="Helical" evidence="8">
    <location>
        <begin position="26"/>
        <end position="45"/>
    </location>
</feature>
<evidence type="ECO:0000256" key="8">
    <source>
        <dbReference type="SAM" id="Phobius"/>
    </source>
</evidence>
<reference evidence="10 11" key="1">
    <citation type="submission" date="2020-02" db="EMBL/GenBank/DDBJ databases">
        <title>Genome sequence of the type strain CCBAU10050 of Rhizobium daejeonense.</title>
        <authorList>
            <person name="Gao J."/>
            <person name="Sun J."/>
        </authorList>
    </citation>
    <scope>NUCLEOTIDE SEQUENCE [LARGE SCALE GENOMIC DNA]</scope>
    <source>
        <strain evidence="10 11">CCBAU10050</strain>
    </source>
</reference>
<evidence type="ECO:0000256" key="3">
    <source>
        <dbReference type="ARBA" id="ARBA00022448"/>
    </source>
</evidence>
<feature type="transmembrane region" description="Helical" evidence="8">
    <location>
        <begin position="290"/>
        <end position="309"/>
    </location>
</feature>
<evidence type="ECO:0000256" key="7">
    <source>
        <dbReference type="ARBA" id="ARBA00023136"/>
    </source>
</evidence>
<dbReference type="GO" id="GO:0005886">
    <property type="term" value="C:plasma membrane"/>
    <property type="evidence" value="ECO:0007669"/>
    <property type="project" value="UniProtKB-SubCell"/>
</dbReference>
<keyword evidence="3" id="KW-0813">Transport</keyword>
<dbReference type="Gene3D" id="3.40.1710.10">
    <property type="entry name" value="abc type-2 transporter like domain"/>
    <property type="match status" value="1"/>
</dbReference>
<dbReference type="PROSITE" id="PS51012">
    <property type="entry name" value="ABC_TM2"/>
    <property type="match status" value="1"/>
</dbReference>
<feature type="transmembrane region" description="Helical" evidence="8">
    <location>
        <begin position="179"/>
        <end position="201"/>
    </location>
</feature>
<evidence type="ECO:0000313" key="11">
    <source>
        <dbReference type="Proteomes" id="UP000477849"/>
    </source>
</evidence>
<dbReference type="PANTHER" id="PTHR30294">
    <property type="entry name" value="MEMBRANE COMPONENT OF ABC TRANSPORTER YHHJ-RELATED"/>
    <property type="match status" value="1"/>
</dbReference>
<dbReference type="EMBL" id="JAAKZH010000001">
    <property type="protein sequence ID" value="NGO62074.1"/>
    <property type="molecule type" value="Genomic_DNA"/>
</dbReference>
<feature type="domain" description="ABC transmembrane type-2" evidence="9">
    <location>
        <begin position="135"/>
        <end position="370"/>
    </location>
</feature>
<feature type="transmembrane region" description="Helical" evidence="8">
    <location>
        <begin position="349"/>
        <end position="367"/>
    </location>
</feature>
<keyword evidence="4" id="KW-1003">Cell membrane</keyword>
<dbReference type="RefSeq" id="WP_163901079.1">
    <property type="nucleotide sequence ID" value="NZ_CP048427.1"/>
</dbReference>
<feature type="transmembrane region" description="Helical" evidence="8">
    <location>
        <begin position="233"/>
        <end position="251"/>
    </location>
</feature>
<accession>A0A6M1RKQ7</accession>
<keyword evidence="7 8" id="KW-0472">Membrane</keyword>
<name>A0A6M1RKQ7_9HYPH</name>
<evidence type="ECO:0000256" key="6">
    <source>
        <dbReference type="ARBA" id="ARBA00022989"/>
    </source>
</evidence>
<evidence type="ECO:0000313" key="10">
    <source>
        <dbReference type="EMBL" id="NGO62074.1"/>
    </source>
</evidence>
<dbReference type="Pfam" id="PF12698">
    <property type="entry name" value="ABC2_membrane_3"/>
    <property type="match status" value="1"/>
</dbReference>
<dbReference type="Proteomes" id="UP000477849">
    <property type="component" value="Unassembled WGS sequence"/>
</dbReference>
<evidence type="ECO:0000256" key="1">
    <source>
        <dbReference type="ARBA" id="ARBA00004651"/>
    </source>
</evidence>
<keyword evidence="11" id="KW-1185">Reference proteome</keyword>
<dbReference type="InterPro" id="IPR051449">
    <property type="entry name" value="ABC-2_transporter_component"/>
</dbReference>